<gene>
    <name evidence="1" type="ORF">FKW44_007468</name>
</gene>
<evidence type="ECO:0000313" key="2">
    <source>
        <dbReference type="Proteomes" id="UP000595437"/>
    </source>
</evidence>
<reference evidence="2" key="1">
    <citation type="submission" date="2021-01" db="EMBL/GenBank/DDBJ databases">
        <title>Caligus Genome Assembly.</title>
        <authorList>
            <person name="Gallardo-Escarate C."/>
        </authorList>
    </citation>
    <scope>NUCLEOTIDE SEQUENCE [LARGE SCALE GENOMIC DNA]</scope>
</reference>
<dbReference type="EMBL" id="CP045894">
    <property type="protein sequence ID" value="QQP54588.1"/>
    <property type="molecule type" value="Genomic_DNA"/>
</dbReference>
<evidence type="ECO:0000313" key="1">
    <source>
        <dbReference type="EMBL" id="QQP54588.1"/>
    </source>
</evidence>
<protein>
    <submittedName>
        <fullName evidence="1">Uncharacterized protein</fullName>
    </submittedName>
</protein>
<accession>A0A7T8QTK6</accession>
<sequence length="76" mass="8270">DNNEGINIAEKLTDSSASIRLLQTSIIPKLGSESGGELQRKAGYITHECPQKWVTNEGINIAEKLTDSSALIWLTT</sequence>
<organism evidence="1 2">
    <name type="scientific">Caligus rogercresseyi</name>
    <name type="common">Sea louse</name>
    <dbReference type="NCBI Taxonomy" id="217165"/>
    <lineage>
        <taxon>Eukaryota</taxon>
        <taxon>Metazoa</taxon>
        <taxon>Ecdysozoa</taxon>
        <taxon>Arthropoda</taxon>
        <taxon>Crustacea</taxon>
        <taxon>Multicrustacea</taxon>
        <taxon>Hexanauplia</taxon>
        <taxon>Copepoda</taxon>
        <taxon>Siphonostomatoida</taxon>
        <taxon>Caligidae</taxon>
        <taxon>Caligus</taxon>
    </lineage>
</organism>
<name>A0A7T8QTK6_CALRO</name>
<keyword evidence="2" id="KW-1185">Reference proteome</keyword>
<dbReference type="AlphaFoldDB" id="A0A7T8QTK6"/>
<feature type="non-terminal residue" evidence="1">
    <location>
        <position position="1"/>
    </location>
</feature>
<dbReference type="Proteomes" id="UP000595437">
    <property type="component" value="Chromosome 5"/>
</dbReference>
<proteinExistence type="predicted"/>